<dbReference type="PATRIC" id="fig|2033.7.peg.2324"/>
<name>A0A147F8A6_MICTE</name>
<dbReference type="Pfam" id="PF01261">
    <property type="entry name" value="AP_endonuc_2"/>
    <property type="match status" value="1"/>
</dbReference>
<dbReference type="PANTHER" id="PTHR12110">
    <property type="entry name" value="HYDROXYPYRUVATE ISOMERASE"/>
    <property type="match status" value="1"/>
</dbReference>
<dbReference type="AlphaFoldDB" id="A0A147F8A6"/>
<keyword evidence="3" id="KW-0413">Isomerase</keyword>
<evidence type="ECO:0000259" key="2">
    <source>
        <dbReference type="Pfam" id="PF01261"/>
    </source>
</evidence>
<dbReference type="EMBL" id="LDRV01000047">
    <property type="protein sequence ID" value="KTS12507.1"/>
    <property type="molecule type" value="Genomic_DNA"/>
</dbReference>
<dbReference type="PANTHER" id="PTHR12110:SF41">
    <property type="entry name" value="INOSOSE DEHYDRATASE"/>
    <property type="match status" value="1"/>
</dbReference>
<accession>A0A147F8A6</accession>
<dbReference type="InterPro" id="IPR050312">
    <property type="entry name" value="IolE/XylAMocC-like"/>
</dbReference>
<feature type="domain" description="Xylose isomerase-like TIM barrel" evidence="2">
    <location>
        <begin position="24"/>
        <end position="261"/>
    </location>
</feature>
<sequence length="285" mass="30351">MSLSPRVICSTITLRYLPLEAALRQIVQRGFTGIDLGALPGVCDHVPYDLTPAAVAEVASTIADSGLSVISVNGDIGDLNVPMDADGAAARARHADLLLDLAARVGARALVLPNGRLDHEPVRDLESDLDLVAAELSRVDERARERGLELWVEAPHWFRFAYDLDRSGALLDRLPASIGVVCDVSHITAGGSTPRVFLDRFADRVRHVHIRDAARGDIHRSVGKGEVDFGDLAVSLAEHGYDGSLALELETRDVADDDRADAALTAGLFISTQLDAAASVAGGVR</sequence>
<protein>
    <submittedName>
        <fullName evidence="3">Xylose isomerase</fullName>
    </submittedName>
</protein>
<dbReference type="Proteomes" id="UP000072189">
    <property type="component" value="Unassembled WGS sequence"/>
</dbReference>
<evidence type="ECO:0000256" key="1">
    <source>
        <dbReference type="ARBA" id="ARBA00023277"/>
    </source>
</evidence>
<proteinExistence type="predicted"/>
<dbReference type="InterPro" id="IPR036237">
    <property type="entry name" value="Xyl_isomerase-like_sf"/>
</dbReference>
<organism evidence="3 4">
    <name type="scientific">Microbacterium testaceum</name>
    <name type="common">Aureobacterium testaceum</name>
    <name type="synonym">Brevibacterium testaceum</name>
    <dbReference type="NCBI Taxonomy" id="2033"/>
    <lineage>
        <taxon>Bacteria</taxon>
        <taxon>Bacillati</taxon>
        <taxon>Actinomycetota</taxon>
        <taxon>Actinomycetes</taxon>
        <taxon>Micrococcales</taxon>
        <taxon>Microbacteriaceae</taxon>
        <taxon>Microbacterium</taxon>
    </lineage>
</organism>
<keyword evidence="1" id="KW-0119">Carbohydrate metabolism</keyword>
<gene>
    <name evidence="3" type="ORF">RSA3_08300</name>
</gene>
<dbReference type="GO" id="GO:0016853">
    <property type="term" value="F:isomerase activity"/>
    <property type="evidence" value="ECO:0007669"/>
    <property type="project" value="UniProtKB-KW"/>
</dbReference>
<comment type="caution">
    <text evidence="3">The sequence shown here is derived from an EMBL/GenBank/DDBJ whole genome shotgun (WGS) entry which is preliminary data.</text>
</comment>
<reference evidence="3 4" key="1">
    <citation type="journal article" date="2016" name="Front. Microbiol.">
        <title>Genomic Resource of Rice Seed Associated Bacteria.</title>
        <authorList>
            <person name="Midha S."/>
            <person name="Bansal K."/>
            <person name="Sharma S."/>
            <person name="Kumar N."/>
            <person name="Patil P.P."/>
            <person name="Chaudhry V."/>
            <person name="Patil P.B."/>
        </authorList>
    </citation>
    <scope>NUCLEOTIDE SEQUENCE [LARGE SCALE GENOMIC DNA]</scope>
    <source>
        <strain evidence="3 4">RSA3</strain>
    </source>
</reference>
<dbReference type="RefSeq" id="WP_058613991.1">
    <property type="nucleotide sequence ID" value="NZ_LDRV01000047.1"/>
</dbReference>
<dbReference type="InterPro" id="IPR013022">
    <property type="entry name" value="Xyl_isomerase-like_TIM-brl"/>
</dbReference>
<evidence type="ECO:0000313" key="3">
    <source>
        <dbReference type="EMBL" id="KTS12507.1"/>
    </source>
</evidence>
<evidence type="ECO:0000313" key="4">
    <source>
        <dbReference type="Proteomes" id="UP000072189"/>
    </source>
</evidence>
<dbReference type="SUPFAM" id="SSF51658">
    <property type="entry name" value="Xylose isomerase-like"/>
    <property type="match status" value="1"/>
</dbReference>
<dbReference type="Gene3D" id="3.20.20.150">
    <property type="entry name" value="Divalent-metal-dependent TIM barrel enzymes"/>
    <property type="match status" value="1"/>
</dbReference>